<reference evidence="1 2" key="1">
    <citation type="submission" date="2021-07" db="EMBL/GenBank/DDBJ databases">
        <title>The Aristolochia fimbriata genome: insights into angiosperm evolution, floral development and chemical biosynthesis.</title>
        <authorList>
            <person name="Jiao Y."/>
        </authorList>
    </citation>
    <scope>NUCLEOTIDE SEQUENCE [LARGE SCALE GENOMIC DNA]</scope>
    <source>
        <strain evidence="1">IBCAS-2021</strain>
        <tissue evidence="1">Leaf</tissue>
    </source>
</reference>
<proteinExistence type="predicted"/>
<comment type="caution">
    <text evidence="1">The sequence shown here is derived from an EMBL/GenBank/DDBJ whole genome shotgun (WGS) entry which is preliminary data.</text>
</comment>
<evidence type="ECO:0000313" key="2">
    <source>
        <dbReference type="Proteomes" id="UP000825729"/>
    </source>
</evidence>
<organism evidence="1 2">
    <name type="scientific">Aristolochia fimbriata</name>
    <name type="common">White veined hardy Dutchman's pipe vine</name>
    <dbReference type="NCBI Taxonomy" id="158543"/>
    <lineage>
        <taxon>Eukaryota</taxon>
        <taxon>Viridiplantae</taxon>
        <taxon>Streptophyta</taxon>
        <taxon>Embryophyta</taxon>
        <taxon>Tracheophyta</taxon>
        <taxon>Spermatophyta</taxon>
        <taxon>Magnoliopsida</taxon>
        <taxon>Magnoliidae</taxon>
        <taxon>Piperales</taxon>
        <taxon>Aristolochiaceae</taxon>
        <taxon>Aristolochia</taxon>
    </lineage>
</organism>
<dbReference type="AlphaFoldDB" id="A0AAV7EVP4"/>
<dbReference type="Proteomes" id="UP000825729">
    <property type="component" value="Unassembled WGS sequence"/>
</dbReference>
<gene>
    <name evidence="1" type="ORF">H6P81_005373</name>
</gene>
<protein>
    <submittedName>
        <fullName evidence="1">Uncharacterized protein</fullName>
    </submittedName>
</protein>
<dbReference type="EMBL" id="JAINDJ010000003">
    <property type="protein sequence ID" value="KAG9452469.1"/>
    <property type="molecule type" value="Genomic_DNA"/>
</dbReference>
<evidence type="ECO:0000313" key="1">
    <source>
        <dbReference type="EMBL" id="KAG9452469.1"/>
    </source>
</evidence>
<keyword evidence="2" id="KW-1185">Reference proteome</keyword>
<sequence length="140" mass="16039">MERTPATATDAQNPTVKLAETVEEEWRMKLERFSRTEVLRWMVMDGTPSHELSWESTCSYWRLEQVTVDWKASGSSPFSVASFFNPLFQIDRCCIQGIGMSNAANFHGASSRCFSIPQRTAFLPEIRRLWGIFFEIGGTF</sequence>
<name>A0AAV7EVP4_ARIFI</name>
<accession>A0AAV7EVP4</accession>